<dbReference type="SUPFAM" id="SSF53850">
    <property type="entry name" value="Periplasmic binding protein-like II"/>
    <property type="match status" value="1"/>
</dbReference>
<keyword evidence="1" id="KW-0732">Signal</keyword>
<name>A0A1C3JR35_9GAMM</name>
<dbReference type="AlphaFoldDB" id="A0A1C3JR35"/>
<evidence type="ECO:0000313" key="4">
    <source>
        <dbReference type="Proteomes" id="UP000092840"/>
    </source>
</evidence>
<reference evidence="3 4" key="2">
    <citation type="submission" date="2016-06" db="EMBL/GenBank/DDBJ databases">
        <authorList>
            <person name="Rodrigo-Torres L."/>
            <person name="Arahal D.R."/>
        </authorList>
    </citation>
    <scope>NUCLEOTIDE SEQUENCE [LARGE SCALE GENOMIC DNA]</scope>
    <source>
        <strain evidence="3 4">CECT 5116</strain>
    </source>
</reference>
<keyword evidence="4" id="KW-1185">Reference proteome</keyword>
<dbReference type="Gene3D" id="3.40.190.150">
    <property type="entry name" value="Bordetella uptake gene, domain 1"/>
    <property type="match status" value="1"/>
</dbReference>
<evidence type="ECO:0000313" key="5">
    <source>
        <dbReference type="Proteomes" id="UP000092871"/>
    </source>
</evidence>
<dbReference type="Proteomes" id="UP000092871">
    <property type="component" value="Unassembled WGS sequence"/>
</dbReference>
<dbReference type="OrthoDB" id="2807033at2"/>
<evidence type="ECO:0000313" key="3">
    <source>
        <dbReference type="EMBL" id="SBT20014.1"/>
    </source>
</evidence>
<dbReference type="InterPro" id="IPR042100">
    <property type="entry name" value="Bug_dom1"/>
</dbReference>
<evidence type="ECO:0000256" key="1">
    <source>
        <dbReference type="SAM" id="SignalP"/>
    </source>
</evidence>
<accession>A0A1C3JR35</accession>
<dbReference type="EMBL" id="FLRB01000005">
    <property type="protein sequence ID" value="SBT20014.1"/>
    <property type="molecule type" value="Genomic_DNA"/>
</dbReference>
<dbReference type="Proteomes" id="UP000092840">
    <property type="component" value="Unassembled WGS sequence"/>
</dbReference>
<dbReference type="RefSeq" id="WP_067035145.1">
    <property type="nucleotide sequence ID" value="NZ_FLRA01000012.1"/>
</dbReference>
<gene>
    <name evidence="2" type="ORF">MGA5115_01804</name>
    <name evidence="3" type="ORF">MGA5116_00597</name>
</gene>
<reference evidence="2 5" key="1">
    <citation type="submission" date="2016-06" db="EMBL/GenBank/DDBJ databases">
        <authorList>
            <person name="Kjaerup R.B."/>
            <person name="Dalgaard T.S."/>
            <person name="Juul-Madsen H.R."/>
        </authorList>
    </citation>
    <scope>NUCLEOTIDE SEQUENCE [LARGE SCALE GENOMIC DNA]</scope>
    <source>
        <strain evidence="2 5">CECT 5115</strain>
    </source>
</reference>
<protein>
    <recommendedName>
        <fullName evidence="6">Tripartite tricarboxylate transporter family receptor</fullName>
    </recommendedName>
</protein>
<evidence type="ECO:0000313" key="2">
    <source>
        <dbReference type="EMBL" id="SBT17688.1"/>
    </source>
</evidence>
<proteinExistence type="predicted"/>
<feature type="signal peptide" evidence="1">
    <location>
        <begin position="1"/>
        <end position="26"/>
    </location>
</feature>
<evidence type="ECO:0008006" key="6">
    <source>
        <dbReference type="Google" id="ProtNLM"/>
    </source>
</evidence>
<sequence>MKTMMNTAKVALLACTMAVAPAIALAADNPIRGNIRIVIGSKSTGGDTYQASSIIAEALADKIDANIKVDAVGFSAGYQALARVPSGNTLMIFHDQAYLGQLYGKKGYEDPFKKWNIGPTFATNPGNGYLVPKNSPYKNMDEIINAAGSGKEIRVAIQPGGVSEIGYTAMKNAVRLAYPGQEDNLVALNTGSQSDKNQAMFDGLADVINGSVQANEQYTRLPSDDQKAMRFVWLTAKSSTLQKANPEGMGQTSRDELLQYASGLGVKMPMDADNDFTFDKEFYFLYNKRMSPEVVAFLDNALAEVFADGKVQETLKKSFFIPNFRTSAEAKEHLMAKRDSYAKIIDSLHK</sequence>
<dbReference type="EMBL" id="FLRA01000012">
    <property type="protein sequence ID" value="SBT17688.1"/>
    <property type="molecule type" value="Genomic_DNA"/>
</dbReference>
<organism evidence="2 5">
    <name type="scientific">Marinomonas gallaica</name>
    <dbReference type="NCBI Taxonomy" id="1806667"/>
    <lineage>
        <taxon>Bacteria</taxon>
        <taxon>Pseudomonadati</taxon>
        <taxon>Pseudomonadota</taxon>
        <taxon>Gammaproteobacteria</taxon>
        <taxon>Oceanospirillales</taxon>
        <taxon>Oceanospirillaceae</taxon>
        <taxon>Marinomonas</taxon>
    </lineage>
</organism>
<feature type="chain" id="PRO_5008677016" description="Tripartite tricarboxylate transporter family receptor" evidence="1">
    <location>
        <begin position="27"/>
        <end position="350"/>
    </location>
</feature>